<dbReference type="Proteomes" id="UP000318833">
    <property type="component" value="Unassembled WGS sequence"/>
</dbReference>
<accession>A0A554VDW4</accession>
<dbReference type="Pfam" id="PF18962">
    <property type="entry name" value="Por_Secre_tail"/>
    <property type="match status" value="1"/>
</dbReference>
<dbReference type="NCBIfam" id="TIGR04183">
    <property type="entry name" value="Por_Secre_tail"/>
    <property type="match status" value="1"/>
</dbReference>
<organism evidence="3 4">
    <name type="scientific">Aquimarina algiphila</name>
    <dbReference type="NCBI Taxonomy" id="2047982"/>
    <lineage>
        <taxon>Bacteria</taxon>
        <taxon>Pseudomonadati</taxon>
        <taxon>Bacteroidota</taxon>
        <taxon>Flavobacteriia</taxon>
        <taxon>Flavobacteriales</taxon>
        <taxon>Flavobacteriaceae</taxon>
        <taxon>Aquimarina</taxon>
    </lineage>
</organism>
<proteinExistence type="predicted"/>
<dbReference type="EMBL" id="VLNR01000065">
    <property type="protein sequence ID" value="TSE05130.1"/>
    <property type="molecule type" value="Genomic_DNA"/>
</dbReference>
<feature type="domain" description="Secretion system C-terminal sorting" evidence="2">
    <location>
        <begin position="1"/>
        <end position="73"/>
    </location>
</feature>
<gene>
    <name evidence="3" type="ORF">FOF46_23825</name>
</gene>
<keyword evidence="1" id="KW-0732">Signal</keyword>
<dbReference type="AlphaFoldDB" id="A0A554VDW4"/>
<evidence type="ECO:0000313" key="4">
    <source>
        <dbReference type="Proteomes" id="UP000318833"/>
    </source>
</evidence>
<name>A0A554VDW4_9FLAO</name>
<dbReference type="RefSeq" id="WP_143918210.1">
    <property type="nucleotide sequence ID" value="NZ_CANLFO010000010.1"/>
</dbReference>
<comment type="caution">
    <text evidence="3">The sequence shown here is derived from an EMBL/GenBank/DDBJ whole genome shotgun (WGS) entry which is preliminary data.</text>
</comment>
<evidence type="ECO:0000313" key="3">
    <source>
        <dbReference type="EMBL" id="TSE05130.1"/>
    </source>
</evidence>
<evidence type="ECO:0000256" key="1">
    <source>
        <dbReference type="ARBA" id="ARBA00022729"/>
    </source>
</evidence>
<sequence length="74" mass="8409">MYPNPAGLEASFITKGLDDPTYINIYDIQGKLQYTDQIQNQEMTLNTGSILSSRIYLVVFQNGTYKNSKKLTIK</sequence>
<protein>
    <submittedName>
        <fullName evidence="3">T9SS type A sorting domain-containing protein</fullName>
    </submittedName>
</protein>
<dbReference type="InterPro" id="IPR026444">
    <property type="entry name" value="Secre_tail"/>
</dbReference>
<keyword evidence="4" id="KW-1185">Reference proteome</keyword>
<reference evidence="3 4" key="1">
    <citation type="submission" date="2019-07" db="EMBL/GenBank/DDBJ databases">
        <title>The draft genome sequence of Aquimarina algiphila M91.</title>
        <authorList>
            <person name="Meng X."/>
        </authorList>
    </citation>
    <scope>NUCLEOTIDE SEQUENCE [LARGE SCALE GENOMIC DNA]</scope>
    <source>
        <strain evidence="3 4">M91</strain>
    </source>
</reference>
<evidence type="ECO:0000259" key="2">
    <source>
        <dbReference type="Pfam" id="PF18962"/>
    </source>
</evidence>